<accession>A0ABY8R3S5</accession>
<sequence>MQEEFEEFRDIYPELPLGEPLYSKIVYIHKRKTDIDVDNMSKPFVDAFRGIIYSDDDIINHRICTKIKLEDMAYCEIKLDNLPEKVAEKLDEYLSNGEEHIVYYEIGKFSNNLVSIGDE</sequence>
<dbReference type="SUPFAM" id="SSF103084">
    <property type="entry name" value="Holliday junction resolvase RusA"/>
    <property type="match status" value="1"/>
</dbReference>
<evidence type="ECO:0000313" key="2">
    <source>
        <dbReference type="Proteomes" id="UP001239169"/>
    </source>
</evidence>
<gene>
    <name evidence="1" type="ORF">QJS64_16020</name>
</gene>
<dbReference type="InterPro" id="IPR036614">
    <property type="entry name" value="RusA-like_sf"/>
</dbReference>
<reference evidence="1 2" key="1">
    <citation type="submission" date="2023-04" db="EMBL/GenBank/DDBJ databases">
        <title>Bacteria Genome Submission.</title>
        <authorList>
            <person name="Isaac P."/>
        </authorList>
    </citation>
    <scope>NUCLEOTIDE SEQUENCE [LARGE SCALE GENOMIC DNA]</scope>
    <source>
        <strain evidence="1 2">SampleS7P1</strain>
    </source>
</reference>
<dbReference type="Proteomes" id="UP001239169">
    <property type="component" value="Chromosome"/>
</dbReference>
<name>A0ABY8R3S5_PARBF</name>
<keyword evidence="2" id="KW-1185">Reference proteome</keyword>
<dbReference type="Gene3D" id="3.30.1330.70">
    <property type="entry name" value="Holliday junction resolvase RusA"/>
    <property type="match status" value="1"/>
</dbReference>
<protein>
    <submittedName>
        <fullName evidence="1">RusA family crossover junction endodeoxyribonuclease</fullName>
    </submittedName>
</protein>
<organism evidence="1 2">
    <name type="scientific">Paraclostridium bifermentans</name>
    <name type="common">Clostridium bifermentans</name>
    <dbReference type="NCBI Taxonomy" id="1490"/>
    <lineage>
        <taxon>Bacteria</taxon>
        <taxon>Bacillati</taxon>
        <taxon>Bacillota</taxon>
        <taxon>Clostridia</taxon>
        <taxon>Peptostreptococcales</taxon>
        <taxon>Peptostreptococcaceae</taxon>
        <taxon>Paraclostridium</taxon>
    </lineage>
</organism>
<dbReference type="Pfam" id="PF05866">
    <property type="entry name" value="RusA"/>
    <property type="match status" value="1"/>
</dbReference>
<proteinExistence type="predicted"/>
<evidence type="ECO:0000313" key="1">
    <source>
        <dbReference type="EMBL" id="WGX75471.1"/>
    </source>
</evidence>
<dbReference type="EMBL" id="CP124685">
    <property type="protein sequence ID" value="WGX75471.1"/>
    <property type="molecule type" value="Genomic_DNA"/>
</dbReference>
<dbReference type="InterPro" id="IPR008822">
    <property type="entry name" value="Endonuclease_RusA-like"/>
</dbReference>